<keyword evidence="4" id="KW-1185">Reference proteome</keyword>
<evidence type="ECO:0000256" key="2">
    <source>
        <dbReference type="SAM" id="Phobius"/>
    </source>
</evidence>
<keyword evidence="2" id="KW-1133">Transmembrane helix</keyword>
<organism evidence="3 4">
    <name type="scientific">Rhodococcoides fascians</name>
    <name type="common">Rhodococcus fascians</name>
    <dbReference type="NCBI Taxonomy" id="1828"/>
    <lineage>
        <taxon>Bacteria</taxon>
        <taxon>Bacillati</taxon>
        <taxon>Actinomycetota</taxon>
        <taxon>Actinomycetes</taxon>
        <taxon>Mycobacteriales</taxon>
        <taxon>Nocardiaceae</taxon>
        <taxon>Rhodococcoides</taxon>
    </lineage>
</organism>
<keyword evidence="2" id="KW-0472">Membrane</keyword>
<feature type="transmembrane region" description="Helical" evidence="2">
    <location>
        <begin position="65"/>
        <end position="87"/>
    </location>
</feature>
<dbReference type="EMBL" id="CP015221">
    <property type="protein sequence ID" value="AMY26300.1"/>
    <property type="molecule type" value="Genomic_DNA"/>
</dbReference>
<evidence type="ECO:0000256" key="1">
    <source>
        <dbReference type="SAM" id="MobiDB-lite"/>
    </source>
</evidence>
<gene>
    <name evidence="3" type="ORF">A3Q41_05045</name>
</gene>
<reference evidence="4" key="2">
    <citation type="submission" date="2016-04" db="EMBL/GenBank/DDBJ databases">
        <title>Complete Genome and Plasmid Sequences for Rhodococcus fascians D188 and Draft Sequences for Rhodococcus spp. Isolates PBTS 1 and PBTS 2.</title>
        <authorList>
            <person name="Stamer R."/>
            <person name="Vereecke D."/>
            <person name="Zhang Y."/>
            <person name="Schilkey F."/>
            <person name="Devitt N."/>
            <person name="Randall J."/>
        </authorList>
    </citation>
    <scope>NUCLEOTIDE SEQUENCE [LARGE SCALE GENOMIC DNA]</scope>
    <source>
        <strain evidence="4">PBTS2</strain>
        <plasmid evidence="4">unnamed1</plasmid>
    </source>
</reference>
<sequence>MTGATDGGTVLAMPADVVENINTALGWMLGLVAVACVGKIIFVGARMAWDHQHTPGVESPVSAEFFAAVIGWILAAVAAGGIAAALLDATGTVSNDPQPNPSVVDDIERINPPLEGGQ</sequence>
<geneLocation type="plasmid" evidence="3 4">
    <name>unnamed1</name>
</geneLocation>
<keyword evidence="3" id="KW-0614">Plasmid</keyword>
<reference evidence="3 4" key="1">
    <citation type="journal article" date="2016" name="Genome Announc.">
        <title>Complete Genome and Plasmid Sequences for Rhodococcus fascians D188 and Draft Sequences for Rhodococcus Isolates PBTS 1 and PBTS 2.</title>
        <authorList>
            <person name="Stamler R.A."/>
            <person name="Vereecke D."/>
            <person name="Zhang Y."/>
            <person name="Schilkey F."/>
            <person name="Devitt N."/>
            <person name="Randall J.J."/>
        </authorList>
    </citation>
    <scope>NUCLEOTIDE SEQUENCE [LARGE SCALE GENOMIC DNA]</scope>
    <source>
        <strain evidence="3 4">PBTS2</strain>
        <plasmid evidence="3">unnamed1</plasmid>
    </source>
</reference>
<dbReference type="AlphaFoldDB" id="A0A143QTG5"/>
<dbReference type="Proteomes" id="UP000076038">
    <property type="component" value="Plasmid unnamed1"/>
</dbReference>
<dbReference type="KEGG" id="rhs:A3Q41_05045"/>
<name>A0A143QTG5_RHOFA</name>
<keyword evidence="2" id="KW-0812">Transmembrane</keyword>
<evidence type="ECO:0000313" key="3">
    <source>
        <dbReference type="EMBL" id="AMY26300.1"/>
    </source>
</evidence>
<dbReference type="PATRIC" id="fig|1653479.3.peg.5116"/>
<feature type="region of interest" description="Disordered" evidence="1">
    <location>
        <begin position="93"/>
        <end position="118"/>
    </location>
</feature>
<protein>
    <submittedName>
        <fullName evidence="3">Uncharacterized protein</fullName>
    </submittedName>
</protein>
<accession>A0A143QTG5</accession>
<feature type="transmembrane region" description="Helical" evidence="2">
    <location>
        <begin position="24"/>
        <end position="45"/>
    </location>
</feature>
<dbReference type="OrthoDB" id="4472047at2"/>
<proteinExistence type="predicted"/>
<dbReference type="RefSeq" id="WP_063217011.1">
    <property type="nucleotide sequence ID" value="NZ_CP015221.1"/>
</dbReference>
<evidence type="ECO:0000313" key="4">
    <source>
        <dbReference type="Proteomes" id="UP000076038"/>
    </source>
</evidence>